<evidence type="ECO:0000313" key="2">
    <source>
        <dbReference type="Proteomes" id="UP000613512"/>
    </source>
</evidence>
<dbReference type="Proteomes" id="UP000613512">
    <property type="component" value="Unassembled WGS sequence"/>
</dbReference>
<protein>
    <submittedName>
        <fullName evidence="1">Uncharacterized protein</fullName>
    </submittedName>
</protein>
<proteinExistence type="predicted"/>
<dbReference type="RefSeq" id="WP_188383246.1">
    <property type="nucleotide sequence ID" value="NZ_BMEY01000002.1"/>
</dbReference>
<dbReference type="AlphaFoldDB" id="A0A916RSJ4"/>
<sequence length="117" mass="13614">MSFELIGKGQRIKSSSIIPKKDPTDVFRIVIPVIESTNENINVLDVTLVEIRKNEWYIEKIENEVGDYNSINDPVKKINELYYYLSPKFEEMLKRYKLAALFEQDGLFLGSPTLVRL</sequence>
<evidence type="ECO:0000313" key="1">
    <source>
        <dbReference type="EMBL" id="GGA65354.1"/>
    </source>
</evidence>
<name>A0A916RSJ4_9BACI</name>
<reference evidence="1" key="1">
    <citation type="journal article" date="2014" name="Int. J. Syst. Evol. Microbiol.">
        <title>Complete genome sequence of Corynebacterium casei LMG S-19264T (=DSM 44701T), isolated from a smear-ripened cheese.</title>
        <authorList>
            <consortium name="US DOE Joint Genome Institute (JGI-PGF)"/>
            <person name="Walter F."/>
            <person name="Albersmeier A."/>
            <person name="Kalinowski J."/>
            <person name="Ruckert C."/>
        </authorList>
    </citation>
    <scope>NUCLEOTIDE SEQUENCE</scope>
    <source>
        <strain evidence="1">CGMCC 1.12408</strain>
    </source>
</reference>
<keyword evidence="2" id="KW-1185">Reference proteome</keyword>
<gene>
    <name evidence="1" type="ORF">GCM10008025_06510</name>
</gene>
<dbReference type="EMBL" id="BMEY01000002">
    <property type="protein sequence ID" value="GGA65354.1"/>
    <property type="molecule type" value="Genomic_DNA"/>
</dbReference>
<organism evidence="1 2">
    <name type="scientific">Ornithinibacillus halotolerans</name>
    <dbReference type="NCBI Taxonomy" id="1274357"/>
    <lineage>
        <taxon>Bacteria</taxon>
        <taxon>Bacillati</taxon>
        <taxon>Bacillota</taxon>
        <taxon>Bacilli</taxon>
        <taxon>Bacillales</taxon>
        <taxon>Bacillaceae</taxon>
        <taxon>Ornithinibacillus</taxon>
    </lineage>
</organism>
<comment type="caution">
    <text evidence="1">The sequence shown here is derived from an EMBL/GenBank/DDBJ whole genome shotgun (WGS) entry which is preliminary data.</text>
</comment>
<reference evidence="1" key="2">
    <citation type="submission" date="2020-09" db="EMBL/GenBank/DDBJ databases">
        <authorList>
            <person name="Sun Q."/>
            <person name="Zhou Y."/>
        </authorList>
    </citation>
    <scope>NUCLEOTIDE SEQUENCE</scope>
    <source>
        <strain evidence="1">CGMCC 1.12408</strain>
    </source>
</reference>
<accession>A0A916RSJ4</accession>